<name>A0AA86TYR3_9EUKA</name>
<accession>A0AA86TYR3</accession>
<reference evidence="1" key="1">
    <citation type="submission" date="2023-06" db="EMBL/GenBank/DDBJ databases">
        <authorList>
            <person name="Kurt Z."/>
        </authorList>
    </citation>
    <scope>NUCLEOTIDE SEQUENCE</scope>
</reference>
<evidence type="ECO:0000313" key="3">
    <source>
        <dbReference type="EMBL" id="CAL5987677.1"/>
    </source>
</evidence>
<comment type="caution">
    <text evidence="1">The sequence shown here is derived from an EMBL/GenBank/DDBJ whole genome shotgun (WGS) entry which is preliminary data.</text>
</comment>
<sequence length="108" mass="12620">MIQDLYQKYLSESAVVVNKLTRTEQKICLKYQLIIAVENVGIDTKPADCIVVLLRSLILFQNQVQFVKVKYSNQYRQMASRQIPGSIQLPLYSLVSKVFWYKNIFDQI</sequence>
<keyword evidence="6" id="KW-1185">Reference proteome</keyword>
<protein>
    <submittedName>
        <fullName evidence="2">Hypothetical_protein</fullName>
    </submittedName>
</protein>
<evidence type="ECO:0000313" key="5">
    <source>
        <dbReference type="EMBL" id="CAL6116779.1"/>
    </source>
</evidence>
<dbReference type="EMBL" id="CAXDID020000021">
    <property type="protein sequence ID" value="CAL5987683.1"/>
    <property type="molecule type" value="Genomic_DNA"/>
</dbReference>
<evidence type="ECO:0000313" key="4">
    <source>
        <dbReference type="EMBL" id="CAL5987683.1"/>
    </source>
</evidence>
<dbReference type="AlphaFoldDB" id="A0AA86TYR3"/>
<evidence type="ECO:0000313" key="6">
    <source>
        <dbReference type="Proteomes" id="UP001642409"/>
    </source>
</evidence>
<dbReference type="EMBL" id="CATOUU010000533">
    <property type="protein sequence ID" value="CAI9933461.1"/>
    <property type="molecule type" value="Genomic_DNA"/>
</dbReference>
<organism evidence="1">
    <name type="scientific">Hexamita inflata</name>
    <dbReference type="NCBI Taxonomy" id="28002"/>
    <lineage>
        <taxon>Eukaryota</taxon>
        <taxon>Metamonada</taxon>
        <taxon>Diplomonadida</taxon>
        <taxon>Hexamitidae</taxon>
        <taxon>Hexamitinae</taxon>
        <taxon>Hexamita</taxon>
    </lineage>
</organism>
<reference evidence="2 6" key="2">
    <citation type="submission" date="2024-07" db="EMBL/GenBank/DDBJ databases">
        <authorList>
            <person name="Akdeniz Z."/>
        </authorList>
    </citation>
    <scope>NUCLEOTIDE SEQUENCE [LARGE SCALE GENOMIC DNA]</scope>
</reference>
<evidence type="ECO:0000313" key="1">
    <source>
        <dbReference type="EMBL" id="CAI9933461.1"/>
    </source>
</evidence>
<evidence type="ECO:0000313" key="2">
    <source>
        <dbReference type="EMBL" id="CAL5987671.1"/>
    </source>
</evidence>
<dbReference type="Proteomes" id="UP001642409">
    <property type="component" value="Unassembled WGS sequence"/>
</dbReference>
<dbReference type="EMBL" id="CAXDID020000021">
    <property type="protein sequence ID" value="CAL5987677.1"/>
    <property type="molecule type" value="Genomic_DNA"/>
</dbReference>
<dbReference type="EMBL" id="CAXDID020000021">
    <property type="protein sequence ID" value="CAL5987671.1"/>
    <property type="molecule type" value="Genomic_DNA"/>
</dbReference>
<gene>
    <name evidence="2" type="ORF">HINF_LOCUS10009</name>
    <name evidence="3" type="ORF">HINF_LOCUS10012</name>
    <name evidence="4" type="ORF">HINF_LOCUS10015</name>
    <name evidence="1" type="ORF">HINF_LOCUS21106</name>
    <name evidence="5" type="ORF">HINF_LOCUS79190</name>
</gene>
<proteinExistence type="predicted"/>
<dbReference type="EMBL" id="CAXDID020001086">
    <property type="protein sequence ID" value="CAL6116779.1"/>
    <property type="molecule type" value="Genomic_DNA"/>
</dbReference>